<dbReference type="InterPro" id="IPR036390">
    <property type="entry name" value="WH_DNA-bd_sf"/>
</dbReference>
<gene>
    <name evidence="6" type="primary">gcvA</name>
    <name evidence="6" type="ORF">AAW51_5302</name>
</gene>
<evidence type="ECO:0000256" key="1">
    <source>
        <dbReference type="ARBA" id="ARBA00009437"/>
    </source>
</evidence>
<dbReference type="EMBL" id="CP011371">
    <property type="protein sequence ID" value="AKJ31993.1"/>
    <property type="molecule type" value="Genomic_DNA"/>
</dbReference>
<dbReference type="PATRIC" id="fig|413882.6.peg.5548"/>
<sequence>MFENLPMTALRTFEASARLQSFKAAAEELAVTPTAVSHQIKSLEHWLGVPLFERLPRKVRLTECGQRLFDSTHAALLDIAQTVGQLRPRPSAGQLTVSTTPSFASLWLIPRLGRFYAAHPDINVRLDPQCQVIDLHRDASIDLVLRYGGGDEPSLHRQRLLQERFSVYGAPALLQRQAGRRPSTLISVSWPGSVLYQQAWAAWGEAAGVDWLEHVRLLDYEDESFALQAAIAGQGLALLSSLLVSESVAVGLLQPCRPDISVPGASYHALCVPGRERHPPVRAFLDWLSTEVAAATTQRQTNGELAHAR</sequence>
<keyword evidence="3" id="KW-0238">DNA-binding</keyword>
<organism evidence="6 7">
    <name type="scientific">Caldimonas brevitalea</name>
    <dbReference type="NCBI Taxonomy" id="413882"/>
    <lineage>
        <taxon>Bacteria</taxon>
        <taxon>Pseudomonadati</taxon>
        <taxon>Pseudomonadota</taxon>
        <taxon>Betaproteobacteria</taxon>
        <taxon>Burkholderiales</taxon>
        <taxon>Sphaerotilaceae</taxon>
        <taxon>Caldimonas</taxon>
    </lineage>
</organism>
<dbReference type="FunFam" id="1.10.10.10:FF:000038">
    <property type="entry name" value="Glycine cleavage system transcriptional activator"/>
    <property type="match status" value="1"/>
</dbReference>
<dbReference type="GO" id="GO:0043565">
    <property type="term" value="F:sequence-specific DNA binding"/>
    <property type="evidence" value="ECO:0007669"/>
    <property type="project" value="TreeGrafter"/>
</dbReference>
<dbReference type="KEGG" id="pbh:AAW51_5302"/>
<reference evidence="6 7" key="1">
    <citation type="submission" date="2015-05" db="EMBL/GenBank/DDBJ databases">
        <authorList>
            <person name="Tang B."/>
            <person name="Yu Y."/>
        </authorList>
    </citation>
    <scope>NUCLEOTIDE SEQUENCE [LARGE SCALE GENOMIC DNA]</scope>
    <source>
        <strain evidence="6 7">DSM 7029</strain>
    </source>
</reference>
<protein>
    <submittedName>
        <fullName evidence="6">LysR family transcriptional regulator</fullName>
    </submittedName>
</protein>
<dbReference type="OrthoDB" id="8591238at2"/>
<evidence type="ECO:0000259" key="5">
    <source>
        <dbReference type="PROSITE" id="PS50931"/>
    </source>
</evidence>
<keyword evidence="4" id="KW-0804">Transcription</keyword>
<dbReference type="InterPro" id="IPR036388">
    <property type="entry name" value="WH-like_DNA-bd_sf"/>
</dbReference>
<dbReference type="AlphaFoldDB" id="A0A0G3BVD7"/>
<dbReference type="PANTHER" id="PTHR30537:SF26">
    <property type="entry name" value="GLYCINE CLEAVAGE SYSTEM TRANSCRIPTIONAL ACTIVATOR"/>
    <property type="match status" value="1"/>
</dbReference>
<dbReference type="InterPro" id="IPR058163">
    <property type="entry name" value="LysR-type_TF_proteobact-type"/>
</dbReference>
<evidence type="ECO:0000313" key="7">
    <source>
        <dbReference type="Proteomes" id="UP000035352"/>
    </source>
</evidence>
<keyword evidence="7" id="KW-1185">Reference proteome</keyword>
<comment type="similarity">
    <text evidence="1">Belongs to the LysR transcriptional regulatory family.</text>
</comment>
<dbReference type="Pfam" id="PF03466">
    <property type="entry name" value="LysR_substrate"/>
    <property type="match status" value="1"/>
</dbReference>
<evidence type="ECO:0000256" key="3">
    <source>
        <dbReference type="ARBA" id="ARBA00023125"/>
    </source>
</evidence>
<dbReference type="GO" id="GO:0003700">
    <property type="term" value="F:DNA-binding transcription factor activity"/>
    <property type="evidence" value="ECO:0007669"/>
    <property type="project" value="InterPro"/>
</dbReference>
<dbReference type="SUPFAM" id="SSF46785">
    <property type="entry name" value="Winged helix' DNA-binding domain"/>
    <property type="match status" value="1"/>
</dbReference>
<dbReference type="PROSITE" id="PS50931">
    <property type="entry name" value="HTH_LYSR"/>
    <property type="match status" value="1"/>
</dbReference>
<dbReference type="Proteomes" id="UP000035352">
    <property type="component" value="Chromosome"/>
</dbReference>
<dbReference type="SUPFAM" id="SSF53850">
    <property type="entry name" value="Periplasmic binding protein-like II"/>
    <property type="match status" value="1"/>
</dbReference>
<evidence type="ECO:0000256" key="2">
    <source>
        <dbReference type="ARBA" id="ARBA00023015"/>
    </source>
</evidence>
<keyword evidence="2" id="KW-0805">Transcription regulation</keyword>
<dbReference type="RefSeq" id="WP_047197000.1">
    <property type="nucleotide sequence ID" value="NZ_CP011371.1"/>
</dbReference>
<dbReference type="InterPro" id="IPR005119">
    <property type="entry name" value="LysR_subst-bd"/>
</dbReference>
<dbReference type="Gene3D" id="1.10.10.10">
    <property type="entry name" value="Winged helix-like DNA-binding domain superfamily/Winged helix DNA-binding domain"/>
    <property type="match status" value="1"/>
</dbReference>
<evidence type="ECO:0000256" key="4">
    <source>
        <dbReference type="ARBA" id="ARBA00023163"/>
    </source>
</evidence>
<dbReference type="GO" id="GO:0006351">
    <property type="term" value="P:DNA-templated transcription"/>
    <property type="evidence" value="ECO:0007669"/>
    <property type="project" value="TreeGrafter"/>
</dbReference>
<dbReference type="PRINTS" id="PR00039">
    <property type="entry name" value="HTHLYSR"/>
</dbReference>
<dbReference type="InterPro" id="IPR000847">
    <property type="entry name" value="LysR_HTH_N"/>
</dbReference>
<evidence type="ECO:0000313" key="6">
    <source>
        <dbReference type="EMBL" id="AKJ31993.1"/>
    </source>
</evidence>
<dbReference type="Gene3D" id="3.40.190.10">
    <property type="entry name" value="Periplasmic binding protein-like II"/>
    <property type="match status" value="2"/>
</dbReference>
<feature type="domain" description="HTH lysR-type" evidence="5">
    <location>
        <begin position="5"/>
        <end position="62"/>
    </location>
</feature>
<proteinExistence type="inferred from homology"/>
<dbReference type="Pfam" id="PF00126">
    <property type="entry name" value="HTH_1"/>
    <property type="match status" value="1"/>
</dbReference>
<name>A0A0G3BVD7_9BURK</name>
<dbReference type="STRING" id="413882.AAW51_5302"/>
<dbReference type="PANTHER" id="PTHR30537">
    <property type="entry name" value="HTH-TYPE TRANSCRIPTIONAL REGULATOR"/>
    <property type="match status" value="1"/>
</dbReference>
<accession>A0A0G3BVD7</accession>